<protein>
    <recommendedName>
        <fullName evidence="3">LOB domain-containing protein</fullName>
    </recommendedName>
</protein>
<accession>A0AAV0DVD5</accession>
<name>A0AAV0DVD5_9ASTE</name>
<dbReference type="AlphaFoldDB" id="A0AAV0DVD5"/>
<dbReference type="Pfam" id="PF03195">
    <property type="entry name" value="LOB"/>
    <property type="match status" value="1"/>
</dbReference>
<feature type="domain" description="LOB" evidence="3">
    <location>
        <begin position="13"/>
        <end position="114"/>
    </location>
</feature>
<keyword evidence="2" id="KW-0175">Coiled coil</keyword>
<dbReference type="Proteomes" id="UP001152523">
    <property type="component" value="Unassembled WGS sequence"/>
</dbReference>
<evidence type="ECO:0000313" key="5">
    <source>
        <dbReference type="Proteomes" id="UP001152523"/>
    </source>
</evidence>
<dbReference type="EMBL" id="CAMAPF010000173">
    <property type="protein sequence ID" value="CAH9110621.1"/>
    <property type="molecule type" value="Genomic_DNA"/>
</dbReference>
<dbReference type="PANTHER" id="PTHR31301:SF120">
    <property type="entry name" value="LOB DOMAIN-CONTAINING PROTEIN 23-RELATED"/>
    <property type="match status" value="1"/>
</dbReference>
<evidence type="ECO:0000313" key="4">
    <source>
        <dbReference type="EMBL" id="CAH9110621.1"/>
    </source>
</evidence>
<evidence type="ECO:0000256" key="2">
    <source>
        <dbReference type="SAM" id="Coils"/>
    </source>
</evidence>
<reference evidence="4" key="1">
    <citation type="submission" date="2022-07" db="EMBL/GenBank/DDBJ databases">
        <authorList>
            <person name="Macas J."/>
            <person name="Novak P."/>
            <person name="Neumann P."/>
        </authorList>
    </citation>
    <scope>NUCLEOTIDE SEQUENCE</scope>
</reference>
<feature type="coiled-coil region" evidence="2">
    <location>
        <begin position="93"/>
        <end position="120"/>
    </location>
</feature>
<dbReference type="PANTHER" id="PTHR31301">
    <property type="entry name" value="LOB DOMAIN-CONTAINING PROTEIN 4-RELATED"/>
    <property type="match status" value="1"/>
</dbReference>
<organism evidence="4 5">
    <name type="scientific">Cuscuta epithymum</name>
    <dbReference type="NCBI Taxonomy" id="186058"/>
    <lineage>
        <taxon>Eukaryota</taxon>
        <taxon>Viridiplantae</taxon>
        <taxon>Streptophyta</taxon>
        <taxon>Embryophyta</taxon>
        <taxon>Tracheophyta</taxon>
        <taxon>Spermatophyta</taxon>
        <taxon>Magnoliopsida</taxon>
        <taxon>eudicotyledons</taxon>
        <taxon>Gunneridae</taxon>
        <taxon>Pentapetalae</taxon>
        <taxon>asterids</taxon>
        <taxon>lamiids</taxon>
        <taxon>Solanales</taxon>
        <taxon>Convolvulaceae</taxon>
        <taxon>Cuscuteae</taxon>
        <taxon>Cuscuta</taxon>
        <taxon>Cuscuta subgen. Cuscuta</taxon>
    </lineage>
</organism>
<proteinExistence type="inferred from homology"/>
<sequence>MEKTSTKKIISGGRCAACKQLRRRCPSNCIFLPYFPPNDPQRFAFVHKIFGTSNVEMMLQQVEEHERADVAESLYYEAHCRIKDPVYGCAGIITILCDQISNLECQLARVQAQMQILKAQQLGPCLEDPQPQFSQHFPLNNFRLYGQARKALVIKGNFHLLSWKLSRDI</sequence>
<comment type="similarity">
    <text evidence="1">Belongs to the LOB domain-containing protein family.</text>
</comment>
<dbReference type="PROSITE" id="PS50891">
    <property type="entry name" value="LOB"/>
    <property type="match status" value="1"/>
</dbReference>
<gene>
    <name evidence="4" type="ORF">CEPIT_LOCUS19187</name>
</gene>
<keyword evidence="5" id="KW-1185">Reference proteome</keyword>
<comment type="caution">
    <text evidence="4">The sequence shown here is derived from an EMBL/GenBank/DDBJ whole genome shotgun (WGS) entry which is preliminary data.</text>
</comment>
<evidence type="ECO:0000259" key="3">
    <source>
        <dbReference type="PROSITE" id="PS50891"/>
    </source>
</evidence>
<evidence type="ECO:0000256" key="1">
    <source>
        <dbReference type="ARBA" id="ARBA00005474"/>
    </source>
</evidence>
<dbReference type="InterPro" id="IPR004883">
    <property type="entry name" value="LOB"/>
</dbReference>